<dbReference type="Proteomes" id="UP000183809">
    <property type="component" value="Unassembled WGS sequence"/>
</dbReference>
<gene>
    <name evidence="4" type="ORF">BKCO1_8900028</name>
</gene>
<feature type="region of interest" description="Disordered" evidence="2">
    <location>
        <begin position="405"/>
        <end position="490"/>
    </location>
</feature>
<dbReference type="GeneID" id="31019970"/>
<keyword evidence="1" id="KW-0862">Zinc</keyword>
<evidence type="ECO:0000313" key="5">
    <source>
        <dbReference type="Proteomes" id="UP000183809"/>
    </source>
</evidence>
<keyword evidence="5" id="KW-1185">Reference proteome</keyword>
<feature type="region of interest" description="Disordered" evidence="2">
    <location>
        <begin position="135"/>
        <end position="176"/>
    </location>
</feature>
<feature type="region of interest" description="Disordered" evidence="2">
    <location>
        <begin position="1"/>
        <end position="22"/>
    </location>
</feature>
<feature type="region of interest" description="Disordered" evidence="2">
    <location>
        <begin position="282"/>
        <end position="390"/>
    </location>
</feature>
<accession>A0A1J9QL29</accession>
<evidence type="ECO:0000259" key="3">
    <source>
        <dbReference type="PROSITE" id="PS50103"/>
    </source>
</evidence>
<feature type="compositionally biased region" description="Basic and acidic residues" evidence="2">
    <location>
        <begin position="96"/>
        <end position="108"/>
    </location>
</feature>
<keyword evidence="1" id="KW-0863">Zinc-finger</keyword>
<dbReference type="RefSeq" id="XP_020125429.1">
    <property type="nucleotide sequence ID" value="XM_020279707.1"/>
</dbReference>
<feature type="domain" description="C3H1-type" evidence="3">
    <location>
        <begin position="177"/>
        <end position="206"/>
    </location>
</feature>
<feature type="zinc finger region" description="C3H1-type" evidence="1">
    <location>
        <begin position="177"/>
        <end position="206"/>
    </location>
</feature>
<feature type="compositionally biased region" description="Pro residues" evidence="2">
    <location>
        <begin position="360"/>
        <end position="369"/>
    </location>
</feature>
<reference evidence="4 5" key="1">
    <citation type="submission" date="2016-10" db="EMBL/GenBank/DDBJ databases">
        <title>Proteomics and genomics reveal pathogen-plant mechanisms compatible with a hemibiotrophic lifestyle of Diplodia corticola.</title>
        <authorList>
            <person name="Fernandes I."/>
            <person name="De Jonge R."/>
            <person name="Van De Peer Y."/>
            <person name="Devreese B."/>
            <person name="Alves A."/>
            <person name="Esteves A.C."/>
        </authorList>
    </citation>
    <scope>NUCLEOTIDE SEQUENCE [LARGE SCALE GENOMIC DNA]</scope>
    <source>
        <strain evidence="4 5">CBS 112549</strain>
    </source>
</reference>
<organism evidence="4 5">
    <name type="scientific">Diplodia corticola</name>
    <dbReference type="NCBI Taxonomy" id="236234"/>
    <lineage>
        <taxon>Eukaryota</taxon>
        <taxon>Fungi</taxon>
        <taxon>Dikarya</taxon>
        <taxon>Ascomycota</taxon>
        <taxon>Pezizomycotina</taxon>
        <taxon>Dothideomycetes</taxon>
        <taxon>Dothideomycetes incertae sedis</taxon>
        <taxon>Botryosphaeriales</taxon>
        <taxon>Botryosphaeriaceae</taxon>
        <taxon>Diplodia</taxon>
    </lineage>
</organism>
<protein>
    <submittedName>
        <fullName evidence="4">C-x8-c-x5-c-x3-h type zinc finger protein</fullName>
    </submittedName>
</protein>
<dbReference type="STRING" id="236234.A0A1J9QL29"/>
<keyword evidence="1" id="KW-0479">Metal-binding</keyword>
<evidence type="ECO:0000256" key="1">
    <source>
        <dbReference type="PROSITE-ProRule" id="PRU00723"/>
    </source>
</evidence>
<dbReference type="InterPro" id="IPR000571">
    <property type="entry name" value="Znf_CCCH"/>
</dbReference>
<name>A0A1J9QL29_9PEZI</name>
<dbReference type="AlphaFoldDB" id="A0A1J9QL29"/>
<proteinExistence type="predicted"/>
<evidence type="ECO:0000313" key="4">
    <source>
        <dbReference type="EMBL" id="OJD29169.1"/>
    </source>
</evidence>
<dbReference type="GO" id="GO:0008270">
    <property type="term" value="F:zinc ion binding"/>
    <property type="evidence" value="ECO:0007669"/>
    <property type="project" value="UniProtKB-KW"/>
</dbReference>
<dbReference type="PROSITE" id="PS50103">
    <property type="entry name" value="ZF_C3H1"/>
    <property type="match status" value="1"/>
</dbReference>
<evidence type="ECO:0000256" key="2">
    <source>
        <dbReference type="SAM" id="MobiDB-lite"/>
    </source>
</evidence>
<dbReference type="EMBL" id="MNUE01000089">
    <property type="protein sequence ID" value="OJD29169.1"/>
    <property type="molecule type" value="Genomic_DNA"/>
</dbReference>
<dbReference type="OrthoDB" id="5355510at2759"/>
<feature type="compositionally biased region" description="Basic and acidic residues" evidence="2">
    <location>
        <begin position="291"/>
        <end position="304"/>
    </location>
</feature>
<comment type="caution">
    <text evidence="4">The sequence shown here is derived from an EMBL/GenBank/DDBJ whole genome shotgun (WGS) entry which is preliminary data.</text>
</comment>
<feature type="compositionally biased region" description="Low complexity" evidence="2">
    <location>
        <begin position="467"/>
        <end position="480"/>
    </location>
</feature>
<feature type="compositionally biased region" description="Low complexity" evidence="2">
    <location>
        <begin position="145"/>
        <end position="155"/>
    </location>
</feature>
<feature type="region of interest" description="Disordered" evidence="2">
    <location>
        <begin position="96"/>
        <end position="118"/>
    </location>
</feature>
<sequence length="591" mass="63667">MLRNTSTMITPPASPPTAAAATTTTTPAYKAYLRPTWFIQRDSGAYVPVIPVDELPASVNLAEAPRCLKDDGAQGMKFLGKLPFSGQTYSLVVKEQQEHKDTARDNSHHRSIRYPLQHRTYSQTSLRPLLLSEACSKPRAPPHPATTTNTNVDDAAPSRRDTPPDPRLPPSGREPDPAKKEYCTYWIRTGECDFTQQGCLFKHEMPDLRTLREKVGVGAVPHWWQMRCAMAERKKRVGEEKEKWVGEVPGWLVDKMGEVEEEDSSDDESVVGMVKSRATVPNTVGTTRVFRSPDHAVRTTRKEEAEEEGANAASHRLINDTIPSLPADTGRQRSQQQQRRSHALVSRFDDTASSSSPVSTPLPTPPTPTTPSISKRHHTSPATPRPHARSISDAQADIAHRLTTTHHHQVHHHRHRHSTTPTIPVPTPSPSARPRTHTHTRRREPLPTTTKRHTPSSALPQLKRHSSPLTTTTTTTSTCASPPPPRRSIIVTSASPLPAATGGRQQLVGLRASRHAVGGDDDDDVPSFEPAAVAVLGVRGPGGGGVGAGGGAGSAGGGAKRGKVRVAAAGSGAGATRVPVPMRVGGGMVVG</sequence>
<feature type="compositionally biased region" description="Basic residues" evidence="2">
    <location>
        <begin position="405"/>
        <end position="418"/>
    </location>
</feature>